<dbReference type="HOGENOM" id="CLU_3379980_0_0_2"/>
<sequence>MESLEKCLAQIPRRPGTVHAHIIEWLLQRIKEL</sequence>
<dbReference type="AlphaFoldDB" id="H6Q6P2"/>
<name>H6Q6P2_PYROT</name>
<accession>H6Q6P2</accession>
<evidence type="ECO:0000313" key="2">
    <source>
        <dbReference type="Proteomes" id="UP000009062"/>
    </source>
</evidence>
<evidence type="ECO:0000313" key="1">
    <source>
        <dbReference type="EMBL" id="AFA38272.1"/>
    </source>
</evidence>
<dbReference type="eggNOG" id="arCOG12858">
    <property type="taxonomic scope" value="Archaea"/>
</dbReference>
<dbReference type="Proteomes" id="UP000009062">
    <property type="component" value="Chromosome"/>
</dbReference>
<gene>
    <name evidence="1" type="ordered locus">Pogu_0245</name>
</gene>
<organism evidence="1 2">
    <name type="scientific">Pyrobaculum oguniense (strain DSM 13380 / JCM 10595 / TE7)</name>
    <dbReference type="NCBI Taxonomy" id="698757"/>
    <lineage>
        <taxon>Archaea</taxon>
        <taxon>Thermoproteota</taxon>
        <taxon>Thermoprotei</taxon>
        <taxon>Thermoproteales</taxon>
        <taxon>Thermoproteaceae</taxon>
        <taxon>Pyrobaculum</taxon>
    </lineage>
</organism>
<reference evidence="1 2" key="1">
    <citation type="journal article" date="2012" name="Stand. Genomic Sci.">
        <title>Complete genome sequence of Pyrobaculum oguniense.</title>
        <authorList>
            <person name="Bernick D.L."/>
            <person name="Karplus K."/>
            <person name="Lui L.M."/>
            <person name="Coker J.K."/>
            <person name="Murphy J.N."/>
            <person name="Chan P.P."/>
            <person name="Cozen A.E."/>
            <person name="Lowe T.M."/>
        </authorList>
    </citation>
    <scope>NUCLEOTIDE SEQUENCE [LARGE SCALE GENOMIC DNA]</scope>
    <source>
        <strain evidence="1 2">TE7</strain>
    </source>
</reference>
<protein>
    <submittedName>
        <fullName evidence="1">Uncharacterized protein</fullName>
    </submittedName>
</protein>
<dbReference type="KEGG" id="pog:Pogu_0245"/>
<dbReference type="EMBL" id="CP003316">
    <property type="protein sequence ID" value="AFA38272.1"/>
    <property type="molecule type" value="Genomic_DNA"/>
</dbReference>
<proteinExistence type="predicted"/>
<keyword evidence="2" id="KW-1185">Reference proteome</keyword>